<dbReference type="InterPro" id="IPR042213">
    <property type="entry name" value="NBD_C_sf"/>
</dbReference>
<comment type="similarity">
    <text evidence="1">Belongs to the four-carbon acid sugar kinase family.</text>
</comment>
<name>F5Y6S9_LEAAZ</name>
<dbReference type="KEGG" id="taz:TREAZ_1190"/>
<evidence type="ECO:0000256" key="3">
    <source>
        <dbReference type="ARBA" id="ARBA00022741"/>
    </source>
</evidence>
<evidence type="ECO:0008006" key="11">
    <source>
        <dbReference type="Google" id="ProtNLM"/>
    </source>
</evidence>
<dbReference type="Pfam" id="PF07005">
    <property type="entry name" value="SBD_N"/>
    <property type="match status" value="1"/>
</dbReference>
<evidence type="ECO:0000256" key="5">
    <source>
        <dbReference type="ARBA" id="ARBA00022840"/>
    </source>
</evidence>
<organism evidence="9 10">
    <name type="scientific">Leadbettera azotonutricia (strain ATCC BAA-888 / DSM 13862 / ZAS-9)</name>
    <name type="common">Treponema azotonutricium</name>
    <dbReference type="NCBI Taxonomy" id="545695"/>
    <lineage>
        <taxon>Bacteria</taxon>
        <taxon>Pseudomonadati</taxon>
        <taxon>Spirochaetota</taxon>
        <taxon>Spirochaetia</taxon>
        <taxon>Spirochaetales</taxon>
        <taxon>Breznakiellaceae</taxon>
        <taxon>Leadbettera</taxon>
    </lineage>
</organism>
<dbReference type="RefSeq" id="WP_015710803.1">
    <property type="nucleotide sequence ID" value="NC_015577.1"/>
</dbReference>
<protein>
    <recommendedName>
        <fullName evidence="11">Four-carbon acid sugar kinase family protein</fullName>
    </recommendedName>
</protein>
<evidence type="ECO:0000313" key="10">
    <source>
        <dbReference type="Proteomes" id="UP000009222"/>
    </source>
</evidence>
<dbReference type="GO" id="GO:0005524">
    <property type="term" value="F:ATP binding"/>
    <property type="evidence" value="ECO:0007669"/>
    <property type="project" value="UniProtKB-KW"/>
</dbReference>
<dbReference type="HOGENOM" id="CLU_029424_0_1_12"/>
<keyword evidence="2" id="KW-0808">Transferase</keyword>
<evidence type="ECO:0000313" key="9">
    <source>
        <dbReference type="EMBL" id="AEF80471.1"/>
    </source>
</evidence>
<dbReference type="InterPro" id="IPR031475">
    <property type="entry name" value="NBD_C"/>
</dbReference>
<dbReference type="AlphaFoldDB" id="F5Y6S9"/>
<keyword evidence="10" id="KW-1185">Reference proteome</keyword>
<keyword evidence="5" id="KW-0067">ATP-binding</keyword>
<evidence type="ECO:0000256" key="4">
    <source>
        <dbReference type="ARBA" id="ARBA00022777"/>
    </source>
</evidence>
<proteinExistence type="inferred from homology"/>
<dbReference type="OrthoDB" id="9778478at2"/>
<reference evidence="9 10" key="2">
    <citation type="journal article" date="2011" name="ISME J.">
        <title>RNA-seq reveals cooperative metabolic interactions between two termite-gut spirochete species in co-culture.</title>
        <authorList>
            <person name="Rosenthal A.Z."/>
            <person name="Matson E.G."/>
            <person name="Eldar A."/>
            <person name="Leadbetter J.R."/>
        </authorList>
    </citation>
    <scope>NUCLEOTIDE SEQUENCE [LARGE SCALE GENOMIC DNA]</scope>
    <source>
        <strain evidence="10">ATCC BAA-888 / DSM 13862 / ZAS-9</strain>
    </source>
</reference>
<dbReference type="Gene3D" id="3.40.50.10840">
    <property type="entry name" value="Putative sugar-binding, N-terminal domain"/>
    <property type="match status" value="1"/>
</dbReference>
<dbReference type="InterPro" id="IPR037051">
    <property type="entry name" value="4-carb_acid_sugar_kinase_N_sf"/>
</dbReference>
<dbReference type="eggNOG" id="COG3395">
    <property type="taxonomic scope" value="Bacteria"/>
</dbReference>
<dbReference type="InParanoid" id="F5Y6S9"/>
<evidence type="ECO:0000259" key="7">
    <source>
        <dbReference type="Pfam" id="PF07005"/>
    </source>
</evidence>
<dbReference type="SUPFAM" id="SSF142764">
    <property type="entry name" value="YgbK-like"/>
    <property type="match status" value="1"/>
</dbReference>
<dbReference type="Gene3D" id="3.40.980.20">
    <property type="entry name" value="Four-carbon acid sugar kinase, nucleotide binding domain"/>
    <property type="match status" value="1"/>
</dbReference>
<sequence length="409" mass="43311">MYKLLILADDLTGALDTGVQFSRAGIPTDVYPFPNYAEGKNNPGAEVLVINTDSRHLLPAQARERIFTLAGFARGIPFVYKKTDSCLRGHIGCELEALMEAGGIDFLPFIPAYPDLGRTTEAGRQLLNGTPIDQTPMARDPLNPIGSSAVQDIIAQESNLPVISIPQDGSLPGGEKRRGIGVFDCRENSAMDAIGDLLKKEGLLKASAGCAGFARVLMALLPLARQEIPDTHSLIPNPSLPLLALSGSLHPASVEQIEKASLSGVPLVKISSAMLIDFRTESEEAKKLAAKVRTHLKNDKSCIVSTNGDLPRTQDSLSAGKIAKGLARFAASAIRGSGELSVSVFGGDTLLALMEALCMDRITPLAEIEPGVVLANAWGGEGKRMTIVAKSGAFGSENSLVNIISYLRA</sequence>
<dbReference type="Proteomes" id="UP000009222">
    <property type="component" value="Chromosome"/>
</dbReference>
<keyword evidence="6" id="KW-0119">Carbohydrate metabolism</keyword>
<evidence type="ECO:0000256" key="6">
    <source>
        <dbReference type="ARBA" id="ARBA00023277"/>
    </source>
</evidence>
<reference evidence="10" key="1">
    <citation type="submission" date="2009-12" db="EMBL/GenBank/DDBJ databases">
        <title>Complete sequence of Treponema azotonutricium strain ZAS-9.</title>
        <authorList>
            <person name="Tetu S.G."/>
            <person name="Matson E."/>
            <person name="Ren Q."/>
            <person name="Seshadri R."/>
            <person name="Elbourne L."/>
            <person name="Hassan K.A."/>
            <person name="Durkin A."/>
            <person name="Radune D."/>
            <person name="Mohamoud Y."/>
            <person name="Shay R."/>
            <person name="Jin S."/>
            <person name="Zhang X."/>
            <person name="Lucey K."/>
            <person name="Ballor N.R."/>
            <person name="Ottesen E."/>
            <person name="Rosenthal R."/>
            <person name="Allen A."/>
            <person name="Leadbetter J.R."/>
            <person name="Paulsen I.T."/>
        </authorList>
    </citation>
    <scope>NUCLEOTIDE SEQUENCE [LARGE SCALE GENOMIC DNA]</scope>
    <source>
        <strain evidence="10">ATCC BAA-888 / DSM 13862 / ZAS-9</strain>
    </source>
</reference>
<feature type="domain" description="Four-carbon acid sugar kinase nucleotide binding" evidence="8">
    <location>
        <begin position="243"/>
        <end position="400"/>
    </location>
</feature>
<accession>F5Y6S9</accession>
<dbReference type="Pfam" id="PF17042">
    <property type="entry name" value="NBD_C"/>
    <property type="match status" value="1"/>
</dbReference>
<evidence type="ECO:0000256" key="2">
    <source>
        <dbReference type="ARBA" id="ARBA00022679"/>
    </source>
</evidence>
<evidence type="ECO:0000256" key="1">
    <source>
        <dbReference type="ARBA" id="ARBA00005715"/>
    </source>
</evidence>
<dbReference type="EMBL" id="CP001841">
    <property type="protein sequence ID" value="AEF80471.1"/>
    <property type="molecule type" value="Genomic_DNA"/>
</dbReference>
<keyword evidence="3" id="KW-0547">Nucleotide-binding</keyword>
<dbReference type="InterPro" id="IPR010737">
    <property type="entry name" value="4-carb_acid_sugar_kinase_N"/>
</dbReference>
<feature type="domain" description="Four-carbon acid sugar kinase N-terminal" evidence="7">
    <location>
        <begin position="4"/>
        <end position="215"/>
    </location>
</feature>
<evidence type="ECO:0000259" key="8">
    <source>
        <dbReference type="Pfam" id="PF17042"/>
    </source>
</evidence>
<dbReference type="STRING" id="545695.TREAZ_1190"/>
<gene>
    <name evidence="9" type="ordered locus">TREAZ_1190</name>
</gene>
<keyword evidence="4" id="KW-0418">Kinase</keyword>
<dbReference type="GO" id="GO:0016301">
    <property type="term" value="F:kinase activity"/>
    <property type="evidence" value="ECO:0007669"/>
    <property type="project" value="UniProtKB-KW"/>
</dbReference>